<keyword evidence="4 7" id="KW-0812">Transmembrane</keyword>
<keyword evidence="3" id="KW-0813">Transport</keyword>
<dbReference type="PANTHER" id="PTHR43829">
    <property type="entry name" value="AQUAPORIN OR AQUAGLYCEROPORIN RELATED"/>
    <property type="match status" value="1"/>
</dbReference>
<dbReference type="PANTHER" id="PTHR43829:SF9">
    <property type="entry name" value="AQUAPORIN-9"/>
    <property type="match status" value="1"/>
</dbReference>
<dbReference type="GO" id="GO:0015254">
    <property type="term" value="F:glycerol channel activity"/>
    <property type="evidence" value="ECO:0007669"/>
    <property type="project" value="TreeGrafter"/>
</dbReference>
<dbReference type="InterPro" id="IPR050363">
    <property type="entry name" value="MIP/Aquaporin"/>
</dbReference>
<dbReference type="InterPro" id="IPR023271">
    <property type="entry name" value="Aquaporin-like"/>
</dbReference>
<protein>
    <recommendedName>
        <fullName evidence="9">Major intrinsic protein</fullName>
    </recommendedName>
</protein>
<sequence>MYKYLVEFLGTIFFVYVILATGNPLAIGAALALTILLASSVSGGHINPAVTIAMASAGKLPTNDVLPYCAAQILGGLTALEIYKRFKF</sequence>
<dbReference type="Gene3D" id="1.20.1080.10">
    <property type="entry name" value="Glycerol uptake facilitator protein"/>
    <property type="match status" value="1"/>
</dbReference>
<dbReference type="PRINTS" id="PR00783">
    <property type="entry name" value="MINTRINSICP"/>
</dbReference>
<dbReference type="Pfam" id="PF00230">
    <property type="entry name" value="MIP"/>
    <property type="match status" value="1"/>
</dbReference>
<dbReference type="AlphaFoldDB" id="A0A6C0ASZ0"/>
<comment type="similarity">
    <text evidence="2">Belongs to the MIP/aquaporin (TC 1.A.8) family.</text>
</comment>
<evidence type="ECO:0000256" key="7">
    <source>
        <dbReference type="SAM" id="Phobius"/>
    </source>
</evidence>
<dbReference type="EMBL" id="MN740803">
    <property type="protein sequence ID" value="QHS82603.1"/>
    <property type="molecule type" value="Genomic_DNA"/>
</dbReference>
<keyword evidence="6 7" id="KW-0472">Membrane</keyword>
<dbReference type="GO" id="GO:0005886">
    <property type="term" value="C:plasma membrane"/>
    <property type="evidence" value="ECO:0007669"/>
    <property type="project" value="TreeGrafter"/>
</dbReference>
<dbReference type="SUPFAM" id="SSF81338">
    <property type="entry name" value="Aquaporin-like"/>
    <property type="match status" value="1"/>
</dbReference>
<evidence type="ECO:0000256" key="3">
    <source>
        <dbReference type="ARBA" id="ARBA00022448"/>
    </source>
</evidence>
<evidence type="ECO:0000256" key="2">
    <source>
        <dbReference type="ARBA" id="ARBA00006175"/>
    </source>
</evidence>
<evidence type="ECO:0000256" key="1">
    <source>
        <dbReference type="ARBA" id="ARBA00004141"/>
    </source>
</evidence>
<evidence type="ECO:0000256" key="6">
    <source>
        <dbReference type="ARBA" id="ARBA00023136"/>
    </source>
</evidence>
<comment type="subcellular location">
    <subcellularLocation>
        <location evidence="1">Membrane</location>
        <topology evidence="1">Multi-pass membrane protein</topology>
    </subcellularLocation>
</comment>
<dbReference type="PROSITE" id="PS00221">
    <property type="entry name" value="MIP"/>
    <property type="match status" value="1"/>
</dbReference>
<evidence type="ECO:0000256" key="5">
    <source>
        <dbReference type="ARBA" id="ARBA00022989"/>
    </source>
</evidence>
<proteinExistence type="inferred from homology"/>
<keyword evidence="5 7" id="KW-1133">Transmembrane helix</keyword>
<organism evidence="8">
    <name type="scientific">viral metagenome</name>
    <dbReference type="NCBI Taxonomy" id="1070528"/>
    <lineage>
        <taxon>unclassified sequences</taxon>
        <taxon>metagenomes</taxon>
        <taxon>organismal metagenomes</taxon>
    </lineage>
</organism>
<evidence type="ECO:0008006" key="9">
    <source>
        <dbReference type="Google" id="ProtNLM"/>
    </source>
</evidence>
<feature type="transmembrane region" description="Helical" evidence="7">
    <location>
        <begin position="12"/>
        <end position="38"/>
    </location>
</feature>
<accession>A0A6C0ASZ0</accession>
<dbReference type="InterPro" id="IPR022357">
    <property type="entry name" value="MIP_CS"/>
</dbReference>
<reference evidence="8" key="1">
    <citation type="journal article" date="2020" name="Nature">
        <title>Giant virus diversity and host interactions through global metagenomics.</title>
        <authorList>
            <person name="Schulz F."/>
            <person name="Roux S."/>
            <person name="Paez-Espino D."/>
            <person name="Jungbluth S."/>
            <person name="Walsh D.A."/>
            <person name="Denef V.J."/>
            <person name="McMahon K.D."/>
            <person name="Konstantinidis K.T."/>
            <person name="Eloe-Fadrosh E.A."/>
            <person name="Kyrpides N.C."/>
            <person name="Woyke T."/>
        </authorList>
    </citation>
    <scope>NUCLEOTIDE SEQUENCE</scope>
    <source>
        <strain evidence="8">GVMAG-S-1101171-111</strain>
    </source>
</reference>
<evidence type="ECO:0000256" key="4">
    <source>
        <dbReference type="ARBA" id="ARBA00022692"/>
    </source>
</evidence>
<evidence type="ECO:0000313" key="8">
    <source>
        <dbReference type="EMBL" id="QHS82603.1"/>
    </source>
</evidence>
<dbReference type="GO" id="GO:0015250">
    <property type="term" value="F:water channel activity"/>
    <property type="evidence" value="ECO:0007669"/>
    <property type="project" value="TreeGrafter"/>
</dbReference>
<name>A0A6C0ASZ0_9ZZZZ</name>
<dbReference type="InterPro" id="IPR000425">
    <property type="entry name" value="MIP"/>
</dbReference>